<dbReference type="PRINTS" id="PR00195">
    <property type="entry name" value="DYNAMIN"/>
</dbReference>
<evidence type="ECO:0000313" key="3">
    <source>
        <dbReference type="Proteomes" id="UP001497444"/>
    </source>
</evidence>
<accession>A0ABP0WP59</accession>
<dbReference type="EMBL" id="OZ020097">
    <property type="protein sequence ID" value="CAK9268656.1"/>
    <property type="molecule type" value="Genomic_DNA"/>
</dbReference>
<evidence type="ECO:0000259" key="1">
    <source>
        <dbReference type="PROSITE" id="PS51718"/>
    </source>
</evidence>
<feature type="domain" description="Dynamin-type G" evidence="1">
    <location>
        <begin position="53"/>
        <end position="340"/>
    </location>
</feature>
<dbReference type="PANTHER" id="PTHR11566">
    <property type="entry name" value="DYNAMIN"/>
    <property type="match status" value="1"/>
</dbReference>
<proteinExistence type="predicted"/>
<protein>
    <recommendedName>
        <fullName evidence="1">Dynamin-type G domain-containing protein</fullName>
    </recommendedName>
</protein>
<dbReference type="InterPro" id="IPR022812">
    <property type="entry name" value="Dynamin"/>
</dbReference>
<sequence>MAMATGYSGNLDHPAMQNSVAKYAEAIYNSEASKSRYEAYSRLQASAVAFGEKLPIPEIVAVGGQSDGKSSLLEALLGFRFNVREVEMGTRRPLMLQMLHDPAALEPRCRLQEEDSDDYGPVIMPASAVAEAIRVRTEDCLKMLGTAVSAKPIVMRAEYAFCPNLTIIDTPGFVLKGKKGEPENTPDEILAMVRTLAAPKHRLLLFLQQSSVEWCSSLWLDIVKSIDPSLERTIVVVSKFDNRLKEFAERWEVDRYLSAGGYLGDNARPFFVALPKDRNSSTNEDFRRQIATVDTDILRQLSENVAGGFDVEKFGKHIGFGNLRQFLEAELQRRYRHAAPETLSLLDQRCSEVTAELAAADAKISAAADVAALRRLAMIHASSVANHVVALLDGVDSPDPASWGCTSEEERSESGFGRWPGQVEDVQPVNAGLRLYGGAAFDRVLHEFKCVACSVECPPVSKEKVASILQGQAGRRGGPLEAAFVLAQSAARQWLGPLLDTACSRLVYVLRSLYRLALERVHIEQASIGTITSDISMYVGFHAALRQAHDTIIREVARRSKDLVHHQLAAIINSFSEVYGCETHLYQSSREGMGTGTGRVRGFHHASLSLEDSEDQLMTKSEVTDDEVHQDKKQAIGKGCVRSPVRQIGEGTGGGIAESQMTVPETPTPELAAAEARSKEFGIASGRLNGLRDAGQVNAEACGGLKRKRNRRRISGGRAAGAIGLLPSGSGNRGTSIYKEVCLLASEQFGRMREMLVERAVHTLNETFLVPLRNELGINVQLQLFAVSDEKFLDMFVAPGAIEKLEAERMALQKRCNTLHTCLAEFRTLARSL</sequence>
<dbReference type="InterPro" id="IPR001401">
    <property type="entry name" value="Dynamin_GTPase"/>
</dbReference>
<dbReference type="PANTHER" id="PTHR11566:SF169">
    <property type="entry name" value="DYNAMIN-LIKE PROTEIN C"/>
    <property type="match status" value="1"/>
</dbReference>
<organism evidence="2 3">
    <name type="scientific">Sphagnum jensenii</name>
    <dbReference type="NCBI Taxonomy" id="128206"/>
    <lineage>
        <taxon>Eukaryota</taxon>
        <taxon>Viridiplantae</taxon>
        <taxon>Streptophyta</taxon>
        <taxon>Embryophyta</taxon>
        <taxon>Bryophyta</taxon>
        <taxon>Sphagnophytina</taxon>
        <taxon>Sphagnopsida</taxon>
        <taxon>Sphagnales</taxon>
        <taxon>Sphagnaceae</taxon>
        <taxon>Sphagnum</taxon>
    </lineage>
</organism>
<dbReference type="Gene3D" id="3.40.50.300">
    <property type="entry name" value="P-loop containing nucleotide triphosphate hydrolases"/>
    <property type="match status" value="1"/>
</dbReference>
<dbReference type="PROSITE" id="PS51718">
    <property type="entry name" value="G_DYNAMIN_2"/>
    <property type="match status" value="1"/>
</dbReference>
<dbReference type="SUPFAM" id="SSF52540">
    <property type="entry name" value="P-loop containing nucleoside triphosphate hydrolases"/>
    <property type="match status" value="1"/>
</dbReference>
<reference evidence="2 3" key="1">
    <citation type="submission" date="2024-02" db="EMBL/GenBank/DDBJ databases">
        <authorList>
            <consortium name="ELIXIR-Norway"/>
            <consortium name="Elixir Norway"/>
        </authorList>
    </citation>
    <scope>NUCLEOTIDE SEQUENCE [LARGE SCALE GENOMIC DNA]</scope>
</reference>
<dbReference type="Proteomes" id="UP001497444">
    <property type="component" value="Chromosome 2"/>
</dbReference>
<dbReference type="InterPro" id="IPR027417">
    <property type="entry name" value="P-loop_NTPase"/>
</dbReference>
<gene>
    <name evidence="2" type="ORF">CSSPJE1EN1_LOCUS14134</name>
</gene>
<dbReference type="CDD" id="cd08771">
    <property type="entry name" value="DLP_1"/>
    <property type="match status" value="1"/>
</dbReference>
<dbReference type="SMART" id="SM00053">
    <property type="entry name" value="DYNc"/>
    <property type="match status" value="1"/>
</dbReference>
<evidence type="ECO:0000313" key="2">
    <source>
        <dbReference type="EMBL" id="CAK9268656.1"/>
    </source>
</evidence>
<name>A0ABP0WP59_9BRYO</name>
<keyword evidence="3" id="KW-1185">Reference proteome</keyword>
<dbReference type="InterPro" id="IPR030381">
    <property type="entry name" value="G_DYNAMIN_dom"/>
</dbReference>
<dbReference type="InterPro" id="IPR045063">
    <property type="entry name" value="Dynamin_N"/>
</dbReference>
<dbReference type="Pfam" id="PF00350">
    <property type="entry name" value="Dynamin_N"/>
    <property type="match status" value="1"/>
</dbReference>